<keyword evidence="4" id="KW-0547">Nucleotide-binding</keyword>
<dbReference type="AlphaFoldDB" id="A0A8K0RJ07"/>
<proteinExistence type="inferred from homology"/>
<evidence type="ECO:0000256" key="2">
    <source>
        <dbReference type="ARBA" id="ARBA00022598"/>
    </source>
</evidence>
<name>A0A8K0RJ07_9PLEO</name>
<protein>
    <submittedName>
        <fullName evidence="9">Mur ligase</fullName>
    </submittedName>
</protein>
<dbReference type="InterPro" id="IPR013221">
    <property type="entry name" value="Mur_ligase_cen"/>
</dbReference>
<dbReference type="Proteomes" id="UP000813461">
    <property type="component" value="Unassembled WGS sequence"/>
</dbReference>
<comment type="caution">
    <text evidence="9">The sequence shown here is derived from an EMBL/GenBank/DDBJ whole genome shotgun (WGS) entry which is preliminary data.</text>
</comment>
<feature type="region of interest" description="Disordered" evidence="7">
    <location>
        <begin position="480"/>
        <end position="504"/>
    </location>
</feature>
<dbReference type="InterPro" id="IPR036565">
    <property type="entry name" value="Mur-like_cat_sf"/>
</dbReference>
<keyword evidence="6" id="KW-0460">Magnesium</keyword>
<dbReference type="OrthoDB" id="5212574at2759"/>
<organism evidence="9 10">
    <name type="scientific">Paraphoma chrysanthemicola</name>
    <dbReference type="NCBI Taxonomy" id="798071"/>
    <lineage>
        <taxon>Eukaryota</taxon>
        <taxon>Fungi</taxon>
        <taxon>Dikarya</taxon>
        <taxon>Ascomycota</taxon>
        <taxon>Pezizomycotina</taxon>
        <taxon>Dothideomycetes</taxon>
        <taxon>Pleosporomycetidae</taxon>
        <taxon>Pleosporales</taxon>
        <taxon>Pleosporineae</taxon>
        <taxon>Phaeosphaeriaceae</taxon>
        <taxon>Paraphoma</taxon>
    </lineage>
</organism>
<dbReference type="GO" id="GO:0008841">
    <property type="term" value="F:dihydrofolate synthase activity"/>
    <property type="evidence" value="ECO:0007669"/>
    <property type="project" value="TreeGrafter"/>
</dbReference>
<dbReference type="PANTHER" id="PTHR11136">
    <property type="entry name" value="FOLYLPOLYGLUTAMATE SYNTHASE-RELATED"/>
    <property type="match status" value="1"/>
</dbReference>
<dbReference type="Pfam" id="PF08245">
    <property type="entry name" value="Mur_ligase_M"/>
    <property type="match status" value="1"/>
</dbReference>
<feature type="region of interest" description="Disordered" evidence="7">
    <location>
        <begin position="600"/>
        <end position="652"/>
    </location>
</feature>
<dbReference type="PANTHER" id="PTHR11136:SF0">
    <property type="entry name" value="DIHYDROFOLATE SYNTHETASE-RELATED"/>
    <property type="match status" value="1"/>
</dbReference>
<accession>A0A8K0RJ07</accession>
<evidence type="ECO:0000313" key="9">
    <source>
        <dbReference type="EMBL" id="KAH7094722.1"/>
    </source>
</evidence>
<dbReference type="InterPro" id="IPR018109">
    <property type="entry name" value="Folylpolyglutamate_synth_CS"/>
</dbReference>
<sequence length="652" mass="72831">MIQPGLERIGQLLKNVQFPWKAIHVAGTNGKGSICQHAAGLLARRSIKVGKFTSPHLIDRWDCIMINNKIVNHHQFSKVEERFLQASKEENINASPFEILTATAFTLFNEAGVEVGVIEVGMGGKLDATNILNNQAVSVISKIARDHEGFLGNTLEEIAKHKAGILRPNVPYIVNPMNEYHVHDVIDAYAKEIGAGPRLHGDTIELKRSIYSSNDWRKFAEPARPFQRDNAVLAIVAVQETLKSINRPMKPDTIASEVATKRNSLNLGRFHQLNVEPVFGNERGRGHKILVDGAHNPDAALALAEYVKSNQMRTLRTLASPPRSGKSITWVLAMTEGKDAEKYLSTLLSPGDNVITTSFGPVDGMPWVKPMAPEDLAKRARRAVPGITALAMPVRGAIRALCAAKYLGGGDQPIVLTGSLYLAGDFYRELRAVGGLKSTYMGGKGKSPASLPLFWTNEDFKADLAVFKKMHKQEQERVNRFLSGQATDTISVGDDTETPSQRKRRIQDEVAELEKQIQDLEVEEFKLTQPLRDEQNDFENAQQMTSTLSSRSENNFYRDYDNIRKELENGPNSKTFKYLRLRKQRLSLELEHKNKLEAEAEAEAEVRSEQPEKTGQAKTSPKIRMHFANAKGGNDRRSIYRPGIVQERRRQA</sequence>
<dbReference type="InterPro" id="IPR001645">
    <property type="entry name" value="Folylpolyglutamate_synth"/>
</dbReference>
<dbReference type="PROSITE" id="PS01012">
    <property type="entry name" value="FOLYLPOLYGLU_SYNT_2"/>
    <property type="match status" value="1"/>
</dbReference>
<dbReference type="SUPFAM" id="SSF53623">
    <property type="entry name" value="MurD-like peptide ligases, catalytic domain"/>
    <property type="match status" value="1"/>
</dbReference>
<dbReference type="Gene3D" id="3.90.190.20">
    <property type="entry name" value="Mur ligase, C-terminal domain"/>
    <property type="match status" value="1"/>
</dbReference>
<evidence type="ECO:0000259" key="8">
    <source>
        <dbReference type="Pfam" id="PF08245"/>
    </source>
</evidence>
<dbReference type="Gene3D" id="3.40.1190.10">
    <property type="entry name" value="Mur-like, catalytic domain"/>
    <property type="match status" value="1"/>
</dbReference>
<evidence type="ECO:0000256" key="7">
    <source>
        <dbReference type="SAM" id="MobiDB-lite"/>
    </source>
</evidence>
<keyword evidence="10" id="KW-1185">Reference proteome</keyword>
<dbReference type="GO" id="GO:0004326">
    <property type="term" value="F:tetrahydrofolylpolyglutamate synthase activity"/>
    <property type="evidence" value="ECO:0007669"/>
    <property type="project" value="InterPro"/>
</dbReference>
<keyword evidence="2 9" id="KW-0436">Ligase</keyword>
<dbReference type="GO" id="GO:0005829">
    <property type="term" value="C:cytosol"/>
    <property type="evidence" value="ECO:0007669"/>
    <property type="project" value="TreeGrafter"/>
</dbReference>
<dbReference type="NCBIfam" id="TIGR01499">
    <property type="entry name" value="folC"/>
    <property type="match status" value="1"/>
</dbReference>
<comment type="similarity">
    <text evidence="1">Belongs to the folylpolyglutamate synthase family.</text>
</comment>
<evidence type="ECO:0000313" key="10">
    <source>
        <dbReference type="Proteomes" id="UP000813461"/>
    </source>
</evidence>
<gene>
    <name evidence="9" type="ORF">FB567DRAFT_586075</name>
</gene>
<evidence type="ECO:0000256" key="6">
    <source>
        <dbReference type="ARBA" id="ARBA00022842"/>
    </source>
</evidence>
<dbReference type="EMBL" id="JAGMVJ010000001">
    <property type="protein sequence ID" value="KAH7094722.1"/>
    <property type="molecule type" value="Genomic_DNA"/>
</dbReference>
<evidence type="ECO:0000256" key="1">
    <source>
        <dbReference type="ARBA" id="ARBA00008276"/>
    </source>
</evidence>
<dbReference type="InterPro" id="IPR036615">
    <property type="entry name" value="Mur_ligase_C_dom_sf"/>
</dbReference>
<evidence type="ECO:0000256" key="3">
    <source>
        <dbReference type="ARBA" id="ARBA00022723"/>
    </source>
</evidence>
<dbReference type="GO" id="GO:0005739">
    <property type="term" value="C:mitochondrion"/>
    <property type="evidence" value="ECO:0007669"/>
    <property type="project" value="TreeGrafter"/>
</dbReference>
<keyword evidence="3" id="KW-0479">Metal-binding</keyword>
<dbReference type="UniPathway" id="UPA00850"/>
<evidence type="ECO:0000256" key="5">
    <source>
        <dbReference type="ARBA" id="ARBA00022840"/>
    </source>
</evidence>
<dbReference type="GO" id="GO:0005524">
    <property type="term" value="F:ATP binding"/>
    <property type="evidence" value="ECO:0007669"/>
    <property type="project" value="UniProtKB-KW"/>
</dbReference>
<dbReference type="SUPFAM" id="SSF53244">
    <property type="entry name" value="MurD-like peptide ligases, peptide-binding domain"/>
    <property type="match status" value="1"/>
</dbReference>
<reference evidence="9" key="1">
    <citation type="journal article" date="2021" name="Nat. Commun.">
        <title>Genetic determinants of endophytism in the Arabidopsis root mycobiome.</title>
        <authorList>
            <person name="Mesny F."/>
            <person name="Miyauchi S."/>
            <person name="Thiergart T."/>
            <person name="Pickel B."/>
            <person name="Atanasova L."/>
            <person name="Karlsson M."/>
            <person name="Huettel B."/>
            <person name="Barry K.W."/>
            <person name="Haridas S."/>
            <person name="Chen C."/>
            <person name="Bauer D."/>
            <person name="Andreopoulos W."/>
            <person name="Pangilinan J."/>
            <person name="LaButti K."/>
            <person name="Riley R."/>
            <person name="Lipzen A."/>
            <person name="Clum A."/>
            <person name="Drula E."/>
            <person name="Henrissat B."/>
            <person name="Kohler A."/>
            <person name="Grigoriev I.V."/>
            <person name="Martin F.M."/>
            <person name="Hacquard S."/>
        </authorList>
    </citation>
    <scope>NUCLEOTIDE SEQUENCE</scope>
    <source>
        <strain evidence="9">MPI-SDFR-AT-0120</strain>
    </source>
</reference>
<keyword evidence="5" id="KW-0067">ATP-binding</keyword>
<evidence type="ECO:0000256" key="4">
    <source>
        <dbReference type="ARBA" id="ARBA00022741"/>
    </source>
</evidence>
<dbReference type="GO" id="GO:0046872">
    <property type="term" value="F:metal ion binding"/>
    <property type="evidence" value="ECO:0007669"/>
    <property type="project" value="UniProtKB-KW"/>
</dbReference>
<feature type="compositionally biased region" description="Basic and acidic residues" evidence="7">
    <location>
        <begin position="600"/>
        <end position="612"/>
    </location>
</feature>
<feature type="domain" description="Mur ligase central" evidence="8">
    <location>
        <begin position="25"/>
        <end position="179"/>
    </location>
</feature>